<feature type="compositionally biased region" description="Basic residues" evidence="2">
    <location>
        <begin position="84"/>
        <end position="97"/>
    </location>
</feature>
<keyword evidence="1" id="KW-0862">Zinc</keyword>
<dbReference type="RefSeq" id="XP_028035343.1">
    <property type="nucleotide sequence ID" value="XM_028179542.1"/>
</dbReference>
<dbReference type="InterPro" id="IPR013087">
    <property type="entry name" value="Znf_C2H2_type"/>
</dbReference>
<keyword evidence="1" id="KW-0863">Zinc-finger</keyword>
<dbReference type="Proteomes" id="UP000504629">
    <property type="component" value="Unplaced"/>
</dbReference>
<dbReference type="GeneID" id="114246832"/>
<dbReference type="PROSITE" id="PS50157">
    <property type="entry name" value="ZINC_FINGER_C2H2_2"/>
    <property type="match status" value="1"/>
</dbReference>
<dbReference type="PROSITE" id="PS00028">
    <property type="entry name" value="ZINC_FINGER_C2H2_1"/>
    <property type="match status" value="2"/>
</dbReference>
<evidence type="ECO:0000256" key="1">
    <source>
        <dbReference type="PROSITE-ProRule" id="PRU00042"/>
    </source>
</evidence>
<dbReference type="GO" id="GO:0008270">
    <property type="term" value="F:zinc ion binding"/>
    <property type="evidence" value="ECO:0007669"/>
    <property type="project" value="UniProtKB-KW"/>
</dbReference>
<keyword evidence="4" id="KW-1185">Reference proteome</keyword>
<accession>A0A6J2K0Y7</accession>
<protein>
    <submittedName>
        <fullName evidence="5">Myoneurin-like</fullName>
    </submittedName>
</protein>
<sequence>MESEGEVEYLEEDAEIVQQCFQTPQTRELKPYGSSPVTDNDKTDLLSLLVERERPPKKKRKKEDDDSDYHPEEDVAPLSPPSTKSKKKKIVPQKKRAKVETTANNSTTNTKANTISKRINELLKENRLVSAQEKFAVRKKLNIRIPDYDDPLCLPVKAVKQDNSDLKRLGVWNNVCIEHFKHCDTMLRPERGRTHSSSRSVVLRNVPNKQTGKIETTIWSKTCVQNEDGDKKSEIFQCVLPRYKEKRTVKNYSLSSKKSKPVQTVDVVLLTKEKHEDSEALVVYKPKESISSVYMLFDKSKSSAQDEGKSEKDDEDPKMYIKEMTCCKMCADCYQKSWRGPRTSNKKPLLCPICARTCVTVHNLLSHVKNHSSSEVNRYKPVINAVLAEFVDYHYRCRICQEKFNCIRNLKIHLKTHKAESQFLCEVGNHIAQ</sequence>
<feature type="domain" description="C2H2-type" evidence="3">
    <location>
        <begin position="395"/>
        <end position="422"/>
    </location>
</feature>
<dbReference type="InterPro" id="IPR036236">
    <property type="entry name" value="Znf_C2H2_sf"/>
</dbReference>
<dbReference type="SUPFAM" id="SSF57667">
    <property type="entry name" value="beta-beta-alpha zinc fingers"/>
    <property type="match status" value="1"/>
</dbReference>
<dbReference type="Gene3D" id="3.30.160.60">
    <property type="entry name" value="Classic Zinc Finger"/>
    <property type="match status" value="1"/>
</dbReference>
<evidence type="ECO:0000313" key="4">
    <source>
        <dbReference type="Proteomes" id="UP000504629"/>
    </source>
</evidence>
<reference evidence="5" key="1">
    <citation type="submission" date="2025-08" db="UniProtKB">
        <authorList>
            <consortium name="RefSeq"/>
        </authorList>
    </citation>
    <scope>IDENTIFICATION</scope>
    <source>
        <tissue evidence="5">Silk gland</tissue>
    </source>
</reference>
<feature type="region of interest" description="Disordered" evidence="2">
    <location>
        <begin position="22"/>
        <end position="109"/>
    </location>
</feature>
<evidence type="ECO:0000259" key="3">
    <source>
        <dbReference type="PROSITE" id="PS50157"/>
    </source>
</evidence>
<dbReference type="SMART" id="SM00355">
    <property type="entry name" value="ZnF_C2H2"/>
    <property type="match status" value="2"/>
</dbReference>
<evidence type="ECO:0000313" key="5">
    <source>
        <dbReference type="RefSeq" id="XP_028035343.1"/>
    </source>
</evidence>
<proteinExistence type="predicted"/>
<organism evidence="4 5">
    <name type="scientific">Bombyx mandarina</name>
    <name type="common">Wild silk moth</name>
    <name type="synonym">Wild silkworm</name>
    <dbReference type="NCBI Taxonomy" id="7092"/>
    <lineage>
        <taxon>Eukaryota</taxon>
        <taxon>Metazoa</taxon>
        <taxon>Ecdysozoa</taxon>
        <taxon>Arthropoda</taxon>
        <taxon>Hexapoda</taxon>
        <taxon>Insecta</taxon>
        <taxon>Pterygota</taxon>
        <taxon>Neoptera</taxon>
        <taxon>Endopterygota</taxon>
        <taxon>Lepidoptera</taxon>
        <taxon>Glossata</taxon>
        <taxon>Ditrysia</taxon>
        <taxon>Bombycoidea</taxon>
        <taxon>Bombycidae</taxon>
        <taxon>Bombycinae</taxon>
        <taxon>Bombyx</taxon>
    </lineage>
</organism>
<gene>
    <name evidence="5" type="primary">LOC114246832</name>
</gene>
<keyword evidence="1" id="KW-0479">Metal-binding</keyword>
<dbReference type="OrthoDB" id="7489838at2759"/>
<dbReference type="KEGG" id="bman:114246832"/>
<feature type="compositionally biased region" description="Basic and acidic residues" evidence="2">
    <location>
        <begin position="39"/>
        <end position="54"/>
    </location>
</feature>
<name>A0A6J2K0Y7_BOMMA</name>
<evidence type="ECO:0000256" key="2">
    <source>
        <dbReference type="SAM" id="MobiDB-lite"/>
    </source>
</evidence>
<dbReference type="AlphaFoldDB" id="A0A6J2K0Y7"/>
<feature type="compositionally biased region" description="Basic and acidic residues" evidence="2">
    <location>
        <begin position="62"/>
        <end position="73"/>
    </location>
</feature>